<keyword evidence="4 7" id="KW-0812">Transmembrane</keyword>
<dbReference type="RefSeq" id="WP_227732366.1">
    <property type="nucleotide sequence ID" value="NZ_JAJEPV010000005.1"/>
</dbReference>
<dbReference type="GO" id="GO:0016020">
    <property type="term" value="C:membrane"/>
    <property type="evidence" value="ECO:0007669"/>
    <property type="project" value="UniProtKB-SubCell"/>
</dbReference>
<comment type="subcellular location">
    <subcellularLocation>
        <location evidence="1">Membrane</location>
        <topology evidence="1">Multi-pass membrane protein</topology>
    </subcellularLocation>
</comment>
<evidence type="ECO:0000256" key="4">
    <source>
        <dbReference type="ARBA" id="ARBA00022692"/>
    </source>
</evidence>
<comment type="similarity">
    <text evidence="2">Belongs to the bacterial sugar transferase family.</text>
</comment>
<evidence type="ECO:0000313" key="10">
    <source>
        <dbReference type="Proteomes" id="UP001197795"/>
    </source>
</evidence>
<dbReference type="InterPro" id="IPR017475">
    <property type="entry name" value="EPS_sugar_tfrase"/>
</dbReference>
<dbReference type="Proteomes" id="UP001197795">
    <property type="component" value="Unassembled WGS sequence"/>
</dbReference>
<dbReference type="NCBIfam" id="TIGR03025">
    <property type="entry name" value="EPS_sugtrans"/>
    <property type="match status" value="1"/>
</dbReference>
<accession>A0AAE3D7R4</accession>
<evidence type="ECO:0000313" key="9">
    <source>
        <dbReference type="EMBL" id="MCC2118544.1"/>
    </source>
</evidence>
<feature type="domain" description="Bacterial sugar transferase" evidence="8">
    <location>
        <begin position="274"/>
        <end position="463"/>
    </location>
</feature>
<evidence type="ECO:0000256" key="2">
    <source>
        <dbReference type="ARBA" id="ARBA00006464"/>
    </source>
</evidence>
<evidence type="ECO:0000256" key="5">
    <source>
        <dbReference type="ARBA" id="ARBA00022989"/>
    </source>
</evidence>
<dbReference type="PANTHER" id="PTHR30576">
    <property type="entry name" value="COLANIC BIOSYNTHESIS UDP-GLUCOSE LIPID CARRIER TRANSFERASE"/>
    <property type="match status" value="1"/>
</dbReference>
<feature type="transmembrane region" description="Helical" evidence="7">
    <location>
        <begin position="80"/>
        <end position="99"/>
    </location>
</feature>
<feature type="transmembrane region" description="Helical" evidence="7">
    <location>
        <begin position="279"/>
        <end position="300"/>
    </location>
</feature>
<evidence type="ECO:0000256" key="7">
    <source>
        <dbReference type="SAM" id="Phobius"/>
    </source>
</evidence>
<evidence type="ECO:0000256" key="1">
    <source>
        <dbReference type="ARBA" id="ARBA00004141"/>
    </source>
</evidence>
<dbReference type="AlphaFoldDB" id="A0AAE3D7R4"/>
<comment type="caution">
    <text evidence="9">The sequence shown here is derived from an EMBL/GenBank/DDBJ whole genome shotgun (WGS) entry which is preliminary data.</text>
</comment>
<dbReference type="PANTHER" id="PTHR30576:SF10">
    <property type="entry name" value="SLL5057 PROTEIN"/>
    <property type="match status" value="1"/>
</dbReference>
<keyword evidence="6 7" id="KW-0472">Membrane</keyword>
<feature type="transmembrane region" description="Helical" evidence="7">
    <location>
        <begin position="105"/>
        <end position="123"/>
    </location>
</feature>
<reference evidence="9 10" key="1">
    <citation type="submission" date="2021-10" db="EMBL/GenBank/DDBJ databases">
        <title>Anaerobic single-cell dispensing facilitates the cultivation of human gut bacteria.</title>
        <authorList>
            <person name="Afrizal A."/>
        </authorList>
    </citation>
    <scope>NUCLEOTIDE SEQUENCE [LARGE SCALE GENOMIC DNA]</scope>
    <source>
        <strain evidence="9 10">CLA-AA-H273</strain>
    </source>
</reference>
<keyword evidence="10" id="KW-1185">Reference proteome</keyword>
<dbReference type="Pfam" id="PF02397">
    <property type="entry name" value="Bac_transf"/>
    <property type="match status" value="1"/>
</dbReference>
<evidence type="ECO:0000259" key="8">
    <source>
        <dbReference type="Pfam" id="PF02397"/>
    </source>
</evidence>
<dbReference type="EMBL" id="JAJEPV010000005">
    <property type="protein sequence ID" value="MCC2118544.1"/>
    <property type="molecule type" value="Genomic_DNA"/>
</dbReference>
<proteinExistence type="inferred from homology"/>
<feature type="transmembrane region" description="Helical" evidence="7">
    <location>
        <begin position="43"/>
        <end position="59"/>
    </location>
</feature>
<keyword evidence="3 9" id="KW-0808">Transferase</keyword>
<name>A0AAE3D7R4_9FIRM</name>
<sequence length="469" mass="53542">MNRSNTSANKDIGHIVKDMLRLLVAYGVAVLFMGRAWSLRTLGGMTGLAAIFVLLYVLGKEEQYLYNVTLFGYPDRIQRRRTGSFLVATAATVVLLPYITEDQRGYFLFLILAYSLESVPLLRHGRCCRDMERNRGEVPRTAFVGRRAQYNKFRYFLKKTSIPMELVGYIAASAQELAQISEGDAGEYLGSLENLEMLIRRYHLDQIYILQKREEQLFSMQKYVDLCIDMGVTVRMVVDFYKRRRADSYVSCVGTYPVITYHTVTLNTGEQVIKRIMDVAGGLAGIVLFSPVMLLAALAIKLDSPGPVIFRQTRVGKNGRTFQIYKFRSMYVDAEERKSELLSQNEIAGGVMFKIREDPRITRVGRILRNLSIDELPQFFNVLGGSMSLVGTRPPTPDEVEKYGTRQWRRISIKPGLTGMWQVNGRSLVTDFEKIVELDVEYIDNWSLMEDIRILCKTVTVLLKHADAY</sequence>
<dbReference type="InterPro" id="IPR003362">
    <property type="entry name" value="Bact_transf"/>
</dbReference>
<feature type="transmembrane region" description="Helical" evidence="7">
    <location>
        <begin position="20"/>
        <end position="37"/>
    </location>
</feature>
<gene>
    <name evidence="9" type="ORF">LKD75_02880</name>
</gene>
<evidence type="ECO:0000256" key="6">
    <source>
        <dbReference type="ARBA" id="ARBA00023136"/>
    </source>
</evidence>
<organism evidence="9 10">
    <name type="scientific">Waltera acetigignens</name>
    <dbReference type="NCBI Taxonomy" id="2981769"/>
    <lineage>
        <taxon>Bacteria</taxon>
        <taxon>Bacillati</taxon>
        <taxon>Bacillota</taxon>
        <taxon>Clostridia</taxon>
        <taxon>Lachnospirales</taxon>
        <taxon>Lachnospiraceae</taxon>
        <taxon>Waltera</taxon>
    </lineage>
</organism>
<evidence type="ECO:0000256" key="3">
    <source>
        <dbReference type="ARBA" id="ARBA00022679"/>
    </source>
</evidence>
<keyword evidence="5 7" id="KW-1133">Transmembrane helix</keyword>
<dbReference type="GO" id="GO:0016780">
    <property type="term" value="F:phosphotransferase activity, for other substituted phosphate groups"/>
    <property type="evidence" value="ECO:0007669"/>
    <property type="project" value="TreeGrafter"/>
</dbReference>
<protein>
    <submittedName>
        <fullName evidence="9">Sugar transferase</fullName>
    </submittedName>
</protein>